<protein>
    <submittedName>
        <fullName evidence="3">Uncharacterized protein</fullName>
    </submittedName>
</protein>
<name>A0AAD3WW99_PHODD</name>
<dbReference type="AlphaFoldDB" id="A0AAD3WW99"/>
<keyword evidence="2" id="KW-0472">Membrane</keyword>
<evidence type="ECO:0000313" key="4">
    <source>
        <dbReference type="Proteomes" id="UP000480943"/>
    </source>
</evidence>
<dbReference type="EMBL" id="VZUQ01000079">
    <property type="protein sequence ID" value="KAB1178110.1"/>
    <property type="molecule type" value="Genomic_DNA"/>
</dbReference>
<keyword evidence="2" id="KW-0812">Transmembrane</keyword>
<dbReference type="RefSeq" id="WP_151183071.1">
    <property type="nucleotide sequence ID" value="NZ_VZUQ01000079.1"/>
</dbReference>
<gene>
    <name evidence="3" type="ORF">F6450_15990</name>
</gene>
<comment type="caution">
    <text evidence="3">The sequence shown here is derived from an EMBL/GenBank/DDBJ whole genome shotgun (WGS) entry which is preliminary data.</text>
</comment>
<feature type="coiled-coil region" evidence="1">
    <location>
        <begin position="201"/>
        <end position="250"/>
    </location>
</feature>
<organism evidence="3 4">
    <name type="scientific">Photobacterium damselae subsp. damselae</name>
    <name type="common">Listonella damsela</name>
    <dbReference type="NCBI Taxonomy" id="85581"/>
    <lineage>
        <taxon>Bacteria</taxon>
        <taxon>Pseudomonadati</taxon>
        <taxon>Pseudomonadota</taxon>
        <taxon>Gammaproteobacteria</taxon>
        <taxon>Vibrionales</taxon>
        <taxon>Vibrionaceae</taxon>
        <taxon>Photobacterium</taxon>
    </lineage>
</organism>
<dbReference type="Proteomes" id="UP000480943">
    <property type="component" value="Unassembled WGS sequence"/>
</dbReference>
<evidence type="ECO:0000256" key="2">
    <source>
        <dbReference type="SAM" id="Phobius"/>
    </source>
</evidence>
<evidence type="ECO:0000313" key="3">
    <source>
        <dbReference type="EMBL" id="KAB1178110.1"/>
    </source>
</evidence>
<proteinExistence type="predicted"/>
<accession>A0AAD3WW99</accession>
<feature type="transmembrane region" description="Helical" evidence="2">
    <location>
        <begin position="148"/>
        <end position="167"/>
    </location>
</feature>
<sequence length="252" mass="30215">MEESWIRYEDIEEKRCGYFVVYSPVFTGQDFAMLKIHIYEQELVSEIKRIAEHELGIWAKRYAAPVMVIVKNFTQTDWRTKDIVGHNFLLGYAADNDVIAYWDEYPQSQEPQFDLSRETLAVIYSDLNSRTYEQIIEKQKEEAKGRKLLLFFMTFWFCVIPAFIAYLGWSSPFFSLLALLYSWYLATKKGLELWGKKSKSQKELDEEKENLQKEHHHYHCKLNPDSFLKLKCENFKKERLERERVKVEEMRN</sequence>
<evidence type="ECO:0000256" key="1">
    <source>
        <dbReference type="SAM" id="Coils"/>
    </source>
</evidence>
<keyword evidence="2" id="KW-1133">Transmembrane helix</keyword>
<reference evidence="3 4" key="1">
    <citation type="submission" date="2019-09" db="EMBL/GenBank/DDBJ databases">
        <title>Photobacterium damselae subsp. damselae CDC-2227-81, a human clinical isolate.</title>
        <authorList>
            <person name="Osorio C.R."/>
        </authorList>
    </citation>
    <scope>NUCLEOTIDE SEQUENCE [LARGE SCALE GENOMIC DNA]</scope>
    <source>
        <strain evidence="3 4">CDC-2227-81</strain>
    </source>
</reference>
<keyword evidence="1" id="KW-0175">Coiled coil</keyword>